<dbReference type="Pfam" id="PF00072">
    <property type="entry name" value="Response_reg"/>
    <property type="match status" value="1"/>
</dbReference>
<dbReference type="InterPro" id="IPR000792">
    <property type="entry name" value="Tscrpt_reg_LuxR_C"/>
</dbReference>
<dbReference type="InterPro" id="IPR058245">
    <property type="entry name" value="NreC/VraR/RcsB-like_REC"/>
</dbReference>
<keyword evidence="10" id="KW-1185">Reference proteome</keyword>
<evidence type="ECO:0000256" key="4">
    <source>
        <dbReference type="ARBA" id="ARBA00023125"/>
    </source>
</evidence>
<dbReference type="PROSITE" id="PS00622">
    <property type="entry name" value="HTH_LUXR_1"/>
    <property type="match status" value="1"/>
</dbReference>
<dbReference type="PROSITE" id="PS50043">
    <property type="entry name" value="HTH_LUXR_2"/>
    <property type="match status" value="1"/>
</dbReference>
<dbReference type="InterPro" id="IPR011006">
    <property type="entry name" value="CheY-like_superfamily"/>
</dbReference>
<keyword evidence="3" id="KW-0805">Transcription regulation</keyword>
<dbReference type="PANTHER" id="PTHR43214:SF3">
    <property type="entry name" value="RESPONSE REGULATOR UVRY"/>
    <property type="match status" value="1"/>
</dbReference>
<dbReference type="PRINTS" id="PR00038">
    <property type="entry name" value="HTHLUXR"/>
</dbReference>
<feature type="modified residue" description="4-aspartylphosphate" evidence="6">
    <location>
        <position position="54"/>
    </location>
</feature>
<dbReference type="PANTHER" id="PTHR43214">
    <property type="entry name" value="TWO-COMPONENT RESPONSE REGULATOR"/>
    <property type="match status" value="1"/>
</dbReference>
<evidence type="ECO:0000313" key="10">
    <source>
        <dbReference type="Proteomes" id="UP000245728"/>
    </source>
</evidence>
<organism evidence="9 10">
    <name type="scientific">Saliniradius amylolyticus</name>
    <dbReference type="NCBI Taxonomy" id="2183582"/>
    <lineage>
        <taxon>Bacteria</taxon>
        <taxon>Pseudomonadati</taxon>
        <taxon>Pseudomonadota</taxon>
        <taxon>Gammaproteobacteria</taxon>
        <taxon>Alteromonadales</taxon>
        <taxon>Alteromonadaceae</taxon>
        <taxon>Saliniradius</taxon>
    </lineage>
</organism>
<dbReference type="EMBL" id="CP029347">
    <property type="protein sequence ID" value="AWL11731.1"/>
    <property type="molecule type" value="Genomic_DNA"/>
</dbReference>
<dbReference type="SMART" id="SM00448">
    <property type="entry name" value="REC"/>
    <property type="match status" value="1"/>
</dbReference>
<name>A0A2S2E261_9ALTE</name>
<dbReference type="AlphaFoldDB" id="A0A2S2E261"/>
<keyword evidence="4" id="KW-0238">DNA-binding</keyword>
<dbReference type="Pfam" id="PF00196">
    <property type="entry name" value="GerE"/>
    <property type="match status" value="1"/>
</dbReference>
<evidence type="ECO:0000256" key="6">
    <source>
        <dbReference type="PROSITE-ProRule" id="PRU00169"/>
    </source>
</evidence>
<evidence type="ECO:0000313" key="9">
    <source>
        <dbReference type="EMBL" id="AWL11731.1"/>
    </source>
</evidence>
<dbReference type="CDD" id="cd17535">
    <property type="entry name" value="REC_NarL-like"/>
    <property type="match status" value="1"/>
</dbReference>
<dbReference type="InterPro" id="IPR016032">
    <property type="entry name" value="Sig_transdc_resp-reg_C-effctor"/>
</dbReference>
<dbReference type="CDD" id="cd06170">
    <property type="entry name" value="LuxR_C_like"/>
    <property type="match status" value="1"/>
</dbReference>
<keyword evidence="2" id="KW-0902">Two-component regulatory system</keyword>
<keyword evidence="1 6" id="KW-0597">Phosphoprotein</keyword>
<dbReference type="RefSeq" id="WP_109339351.1">
    <property type="nucleotide sequence ID" value="NZ_CP029347.1"/>
</dbReference>
<dbReference type="KEGG" id="salh:HMF8227_01250"/>
<accession>A0A2S2E261</accession>
<evidence type="ECO:0000259" key="7">
    <source>
        <dbReference type="PROSITE" id="PS50043"/>
    </source>
</evidence>
<protein>
    <submittedName>
        <fullName evidence="9">Chemotaxis response regulator protein-glutamate methylesterase of group 3 operon</fullName>
    </submittedName>
</protein>
<dbReference type="InterPro" id="IPR039420">
    <property type="entry name" value="WalR-like"/>
</dbReference>
<evidence type="ECO:0000256" key="1">
    <source>
        <dbReference type="ARBA" id="ARBA00022553"/>
    </source>
</evidence>
<dbReference type="PROSITE" id="PS50110">
    <property type="entry name" value="RESPONSE_REGULATORY"/>
    <property type="match status" value="1"/>
</dbReference>
<reference evidence="9 10" key="1">
    <citation type="submission" date="2018-05" db="EMBL/GenBank/DDBJ databases">
        <title>Salinimonas sp. HMF8227 Genome sequencing and assembly.</title>
        <authorList>
            <person name="Kang H."/>
            <person name="Kang J."/>
            <person name="Cha I."/>
            <person name="Kim H."/>
            <person name="Joh K."/>
        </authorList>
    </citation>
    <scope>NUCLEOTIDE SEQUENCE [LARGE SCALE GENOMIC DNA]</scope>
    <source>
        <strain evidence="9 10">HMF8227</strain>
    </source>
</reference>
<keyword evidence="5" id="KW-0804">Transcription</keyword>
<feature type="domain" description="HTH luxR-type" evidence="7">
    <location>
        <begin position="142"/>
        <end position="207"/>
    </location>
</feature>
<dbReference type="GO" id="GO:0000160">
    <property type="term" value="P:phosphorelay signal transduction system"/>
    <property type="evidence" value="ECO:0007669"/>
    <property type="project" value="UniProtKB-KW"/>
</dbReference>
<proteinExistence type="predicted"/>
<dbReference type="InterPro" id="IPR001789">
    <property type="entry name" value="Sig_transdc_resp-reg_receiver"/>
</dbReference>
<dbReference type="SUPFAM" id="SSF52172">
    <property type="entry name" value="CheY-like"/>
    <property type="match status" value="1"/>
</dbReference>
<dbReference type="SMART" id="SM00421">
    <property type="entry name" value="HTH_LUXR"/>
    <property type="match status" value="1"/>
</dbReference>
<evidence type="ECO:0000256" key="3">
    <source>
        <dbReference type="ARBA" id="ARBA00023015"/>
    </source>
</evidence>
<dbReference type="SUPFAM" id="SSF46894">
    <property type="entry name" value="C-terminal effector domain of the bipartite response regulators"/>
    <property type="match status" value="1"/>
</dbReference>
<feature type="domain" description="Response regulatory" evidence="8">
    <location>
        <begin position="3"/>
        <end position="119"/>
    </location>
</feature>
<dbReference type="NCBIfam" id="NF007018">
    <property type="entry name" value="PRK09483.1"/>
    <property type="match status" value="1"/>
</dbReference>
<dbReference type="Gene3D" id="3.40.50.2300">
    <property type="match status" value="1"/>
</dbReference>
<dbReference type="OrthoDB" id="9796655at2"/>
<dbReference type="Proteomes" id="UP000245728">
    <property type="component" value="Chromosome"/>
</dbReference>
<dbReference type="GO" id="GO:0003677">
    <property type="term" value="F:DNA binding"/>
    <property type="evidence" value="ECO:0007669"/>
    <property type="project" value="UniProtKB-KW"/>
</dbReference>
<evidence type="ECO:0000256" key="2">
    <source>
        <dbReference type="ARBA" id="ARBA00023012"/>
    </source>
</evidence>
<evidence type="ECO:0000259" key="8">
    <source>
        <dbReference type="PROSITE" id="PS50110"/>
    </source>
</evidence>
<dbReference type="GO" id="GO:0006355">
    <property type="term" value="P:regulation of DNA-templated transcription"/>
    <property type="evidence" value="ECO:0007669"/>
    <property type="project" value="InterPro"/>
</dbReference>
<sequence>MINIFLVDDHDIVRFGIRSLLDKEKDIKVVGEADNGEDAVKQCRALEPDMVLMDLDMPGLGGMEATKRILHHCPDTRVLFLSMHKDNALPAKVMETGAWGYITKDAGPQQMLQAIFKVHSGQKFLTPEMAQQIAISRCGGDSQNPFEKLSQREMEIMLMLTRGERVLDIAAKFNVTPKTVNTHRYRMFDKLGVSGDVELTRLAIKHNVISSDI</sequence>
<evidence type="ECO:0000256" key="5">
    <source>
        <dbReference type="ARBA" id="ARBA00023163"/>
    </source>
</evidence>
<gene>
    <name evidence="9" type="ORF">HMF8227_01250</name>
</gene>